<evidence type="ECO:0000256" key="9">
    <source>
        <dbReference type="ARBA" id="ARBA00022553"/>
    </source>
</evidence>
<dbReference type="PANTHER" id="PTHR24421">
    <property type="entry name" value="NITRATE/NITRITE SENSOR PROTEIN NARX-RELATED"/>
    <property type="match status" value="1"/>
</dbReference>
<dbReference type="SMART" id="SM00387">
    <property type="entry name" value="HATPase_c"/>
    <property type="match status" value="1"/>
</dbReference>
<evidence type="ECO:0000256" key="7">
    <source>
        <dbReference type="ARBA" id="ARBA00022485"/>
    </source>
</evidence>
<evidence type="ECO:0000256" key="8">
    <source>
        <dbReference type="ARBA" id="ARBA00022490"/>
    </source>
</evidence>
<dbReference type="GO" id="GO:0000155">
    <property type="term" value="F:phosphorelay sensor kinase activity"/>
    <property type="evidence" value="ECO:0007669"/>
    <property type="project" value="InterPro"/>
</dbReference>
<keyword evidence="18" id="KW-0812">Transmembrane</keyword>
<dbReference type="OrthoDB" id="9797605at2"/>
<dbReference type="SMART" id="SM00304">
    <property type="entry name" value="HAMP"/>
    <property type="match status" value="1"/>
</dbReference>
<feature type="domain" description="HAMP" evidence="20">
    <location>
        <begin position="168"/>
        <end position="220"/>
    </location>
</feature>
<dbReference type="SUPFAM" id="SSF158472">
    <property type="entry name" value="HAMP domain-like"/>
    <property type="match status" value="1"/>
</dbReference>
<dbReference type="GO" id="GO:0046872">
    <property type="term" value="F:metal ion binding"/>
    <property type="evidence" value="ECO:0007669"/>
    <property type="project" value="UniProtKB-KW"/>
</dbReference>
<keyword evidence="9" id="KW-0597">Phosphoprotein</keyword>
<dbReference type="Proteomes" id="UP000076830">
    <property type="component" value="Chromosome"/>
</dbReference>
<keyword evidence="8" id="KW-0963">Cytoplasm</keyword>
<feature type="transmembrane region" description="Helical" evidence="18">
    <location>
        <begin position="148"/>
        <end position="172"/>
    </location>
</feature>
<evidence type="ECO:0000313" key="21">
    <source>
        <dbReference type="EMBL" id="ANB19128.1"/>
    </source>
</evidence>
<proteinExistence type="predicted"/>
<dbReference type="PANTHER" id="PTHR24421:SF58">
    <property type="entry name" value="SIGNAL TRANSDUCTION HISTIDINE-PROTEIN KINASE_PHOSPHATASE UHPB"/>
    <property type="match status" value="1"/>
</dbReference>
<dbReference type="PROSITE" id="PS50109">
    <property type="entry name" value="HIS_KIN"/>
    <property type="match status" value="1"/>
</dbReference>
<keyword evidence="18" id="KW-0472">Membrane</keyword>
<keyword evidence="15" id="KW-0411">Iron-sulfur</keyword>
<dbReference type="GO" id="GO:0051539">
    <property type="term" value="F:4 iron, 4 sulfur cluster binding"/>
    <property type="evidence" value="ECO:0007669"/>
    <property type="project" value="UniProtKB-KW"/>
</dbReference>
<dbReference type="InterPro" id="IPR003660">
    <property type="entry name" value="HAMP_dom"/>
</dbReference>
<dbReference type="Gene3D" id="3.30.565.10">
    <property type="entry name" value="Histidine kinase-like ATPase, C-terminal domain"/>
    <property type="match status" value="1"/>
</dbReference>
<keyword evidence="7" id="KW-0004">4Fe-4S</keyword>
<dbReference type="InterPro" id="IPR003594">
    <property type="entry name" value="HATPase_dom"/>
</dbReference>
<evidence type="ECO:0000256" key="1">
    <source>
        <dbReference type="ARBA" id="ARBA00000085"/>
    </source>
</evidence>
<dbReference type="EC" id="2.7.13.3" evidence="5"/>
<dbReference type="AlphaFoldDB" id="A0A160DWU0"/>
<evidence type="ECO:0000256" key="4">
    <source>
        <dbReference type="ARBA" id="ARBA00004496"/>
    </source>
</evidence>
<evidence type="ECO:0000256" key="11">
    <source>
        <dbReference type="ARBA" id="ARBA00022723"/>
    </source>
</evidence>
<dbReference type="Pfam" id="PF02518">
    <property type="entry name" value="HATPase_c"/>
    <property type="match status" value="1"/>
</dbReference>
<comment type="catalytic activity">
    <reaction evidence="1">
        <text>ATP + protein L-histidine = ADP + protein N-phospho-L-histidine.</text>
        <dbReference type="EC" id="2.7.13.3"/>
    </reaction>
</comment>
<evidence type="ECO:0000256" key="16">
    <source>
        <dbReference type="ARBA" id="ARBA00024827"/>
    </source>
</evidence>
<dbReference type="InterPro" id="IPR050482">
    <property type="entry name" value="Sensor_HK_TwoCompSys"/>
</dbReference>
<dbReference type="KEGG" id="dko:I596_3138"/>
<evidence type="ECO:0000256" key="10">
    <source>
        <dbReference type="ARBA" id="ARBA00022679"/>
    </source>
</evidence>
<evidence type="ECO:0000256" key="15">
    <source>
        <dbReference type="ARBA" id="ARBA00023014"/>
    </source>
</evidence>
<dbReference type="Pfam" id="PF00672">
    <property type="entry name" value="HAMP"/>
    <property type="match status" value="1"/>
</dbReference>
<dbReference type="Gene3D" id="6.10.340.10">
    <property type="match status" value="1"/>
</dbReference>
<accession>A0A160DWU0</accession>
<name>A0A160DWU0_9GAMM</name>
<dbReference type="SUPFAM" id="SSF55874">
    <property type="entry name" value="ATPase domain of HSP90 chaperone/DNA topoisomerase II/histidine kinase"/>
    <property type="match status" value="1"/>
</dbReference>
<keyword evidence="11" id="KW-0479">Metal-binding</keyword>
<evidence type="ECO:0000256" key="13">
    <source>
        <dbReference type="ARBA" id="ARBA00023004"/>
    </source>
</evidence>
<keyword evidence="10" id="KW-0808">Transferase</keyword>
<feature type="domain" description="Histidine kinase" evidence="19">
    <location>
        <begin position="256"/>
        <end position="447"/>
    </location>
</feature>
<sequence>MSLRAKLHLLVAALSLGLVGTMVYLSVGDTRRSVGEEITASSRIAQQLLSRLILVGSQDGLDDIAEYLRGLGRVRSNDIALYDTGGQAIYRSPEPTYKAGRSAPGWFAHLVQPTPQTRSIDVGRGGRLVVRSDASRAVLDGWDDMKRLLGVALMLFALANLVVYAVVGRALAPFERILRGLREMEQGAFHTRLPPLRGREAGAMGAAFNHMAEAIENSLAARREAAEAAARLDMQQELTRALHARIEEERRALARELHDELGQQVTAIRSLALAIAQRAAGDGAMRNAVQALTATSNQLYDSMHAMIPRLRPLALDSLGLVEAVADLVDDWRLRTTGIRFEAALAPLPGEPGDAVRIGAYRIVQEALSNAVRHARATRIRVNLAVTAGSLAIDVADDGIGMPEAPEQSGRFGLRGMRERVETLGGQLQIASRPGAGSTIEVRIPLHEGNPSR</sequence>
<dbReference type="GO" id="GO:0016020">
    <property type="term" value="C:membrane"/>
    <property type="evidence" value="ECO:0007669"/>
    <property type="project" value="UniProtKB-SubCell"/>
</dbReference>
<organism evidence="21 22">
    <name type="scientific">Dokdonella koreensis DS-123</name>
    <dbReference type="NCBI Taxonomy" id="1300342"/>
    <lineage>
        <taxon>Bacteria</taxon>
        <taxon>Pseudomonadati</taxon>
        <taxon>Pseudomonadota</taxon>
        <taxon>Gammaproteobacteria</taxon>
        <taxon>Lysobacterales</taxon>
        <taxon>Rhodanobacteraceae</taxon>
        <taxon>Dokdonella</taxon>
    </lineage>
</organism>
<evidence type="ECO:0000259" key="20">
    <source>
        <dbReference type="PROSITE" id="PS50885"/>
    </source>
</evidence>
<evidence type="ECO:0000256" key="5">
    <source>
        <dbReference type="ARBA" id="ARBA00012438"/>
    </source>
</evidence>
<dbReference type="InterPro" id="IPR004358">
    <property type="entry name" value="Sig_transdc_His_kin-like_C"/>
</dbReference>
<dbReference type="PRINTS" id="PR00344">
    <property type="entry name" value="BCTRLSENSOR"/>
</dbReference>
<evidence type="ECO:0000256" key="18">
    <source>
        <dbReference type="SAM" id="Phobius"/>
    </source>
</evidence>
<feature type="transmembrane region" description="Helical" evidence="18">
    <location>
        <begin position="7"/>
        <end position="27"/>
    </location>
</feature>
<evidence type="ECO:0000256" key="12">
    <source>
        <dbReference type="ARBA" id="ARBA00022777"/>
    </source>
</evidence>
<evidence type="ECO:0000256" key="14">
    <source>
        <dbReference type="ARBA" id="ARBA00023012"/>
    </source>
</evidence>
<dbReference type="EMBL" id="CP015249">
    <property type="protein sequence ID" value="ANB19128.1"/>
    <property type="molecule type" value="Genomic_DNA"/>
</dbReference>
<dbReference type="GO" id="GO:0046983">
    <property type="term" value="F:protein dimerization activity"/>
    <property type="evidence" value="ECO:0007669"/>
    <property type="project" value="InterPro"/>
</dbReference>
<dbReference type="InterPro" id="IPR005467">
    <property type="entry name" value="His_kinase_dom"/>
</dbReference>
<dbReference type="CDD" id="cd06225">
    <property type="entry name" value="HAMP"/>
    <property type="match status" value="1"/>
</dbReference>
<evidence type="ECO:0000256" key="6">
    <source>
        <dbReference type="ARBA" id="ARBA00017322"/>
    </source>
</evidence>
<dbReference type="RefSeq" id="WP_067649542.1">
    <property type="nucleotide sequence ID" value="NZ_CP015249.1"/>
</dbReference>
<keyword evidence="18" id="KW-1133">Transmembrane helix</keyword>
<reference evidence="21 22" key="1">
    <citation type="submission" date="2016-04" db="EMBL/GenBank/DDBJ databases">
        <title>Complete genome sequence of Dokdonella koreensis DS-123T.</title>
        <authorList>
            <person name="Kim J.F."/>
            <person name="Lee H."/>
            <person name="Kwak M.-J."/>
        </authorList>
    </citation>
    <scope>NUCLEOTIDE SEQUENCE [LARGE SCALE GENOMIC DNA]</scope>
    <source>
        <strain evidence="21 22">DS-123</strain>
    </source>
</reference>
<evidence type="ECO:0000256" key="3">
    <source>
        <dbReference type="ARBA" id="ARBA00004370"/>
    </source>
</evidence>
<evidence type="ECO:0000256" key="2">
    <source>
        <dbReference type="ARBA" id="ARBA00001966"/>
    </source>
</evidence>
<dbReference type="InterPro" id="IPR036890">
    <property type="entry name" value="HATPase_C_sf"/>
</dbReference>
<dbReference type="InterPro" id="IPR011712">
    <property type="entry name" value="Sig_transdc_His_kin_sub3_dim/P"/>
</dbReference>
<dbReference type="PROSITE" id="PS50885">
    <property type="entry name" value="HAMP"/>
    <property type="match status" value="1"/>
</dbReference>
<protein>
    <recommendedName>
        <fullName evidence="6">Oxygen sensor histidine kinase NreB</fullName>
        <ecNumber evidence="5">2.7.13.3</ecNumber>
    </recommendedName>
    <alternativeName>
        <fullName evidence="17">Nitrogen regulation protein B</fullName>
    </alternativeName>
</protein>
<evidence type="ECO:0000313" key="22">
    <source>
        <dbReference type="Proteomes" id="UP000076830"/>
    </source>
</evidence>
<keyword evidence="22" id="KW-1185">Reference proteome</keyword>
<dbReference type="Pfam" id="PF07730">
    <property type="entry name" value="HisKA_3"/>
    <property type="match status" value="1"/>
</dbReference>
<dbReference type="GO" id="GO:0005737">
    <property type="term" value="C:cytoplasm"/>
    <property type="evidence" value="ECO:0007669"/>
    <property type="project" value="UniProtKB-SubCell"/>
</dbReference>
<keyword evidence="12 21" id="KW-0418">Kinase</keyword>
<dbReference type="STRING" id="1300342.I596_3138"/>
<comment type="function">
    <text evidence="16">Member of the two-component regulatory system NreB/NreC involved in the control of dissimilatory nitrate/nitrite reduction in response to oxygen. NreB functions as a direct oxygen sensor histidine kinase which is autophosphorylated, in the absence of oxygen, probably at the conserved histidine residue, and transfers its phosphate group probably to a conserved aspartate residue of NreC. NreB/NreC activates the expression of the nitrate (narGHJI) and nitrite (nir) reductase operons, as well as the putative nitrate transporter gene narT.</text>
</comment>
<keyword evidence="14" id="KW-0902">Two-component regulatory system</keyword>
<dbReference type="CDD" id="cd16917">
    <property type="entry name" value="HATPase_UhpB-NarQ-NarX-like"/>
    <property type="match status" value="1"/>
</dbReference>
<dbReference type="Gene3D" id="1.20.5.1930">
    <property type="match status" value="1"/>
</dbReference>
<gene>
    <name evidence="21" type="ORF">I596_3138</name>
</gene>
<evidence type="ECO:0000256" key="17">
    <source>
        <dbReference type="ARBA" id="ARBA00030800"/>
    </source>
</evidence>
<comment type="cofactor">
    <cofactor evidence="2">
        <name>[4Fe-4S] cluster</name>
        <dbReference type="ChEBI" id="CHEBI:49883"/>
    </cofactor>
</comment>
<comment type="subcellular location">
    <subcellularLocation>
        <location evidence="4">Cytoplasm</location>
    </subcellularLocation>
    <subcellularLocation>
        <location evidence="3">Membrane</location>
    </subcellularLocation>
</comment>
<evidence type="ECO:0000259" key="19">
    <source>
        <dbReference type="PROSITE" id="PS50109"/>
    </source>
</evidence>
<keyword evidence="13" id="KW-0408">Iron</keyword>